<evidence type="ECO:0000259" key="3">
    <source>
        <dbReference type="SMART" id="SM00829"/>
    </source>
</evidence>
<dbReference type="SUPFAM" id="SSF50129">
    <property type="entry name" value="GroES-like"/>
    <property type="match status" value="1"/>
</dbReference>
<comment type="caution">
    <text evidence="4">The sequence shown here is derived from an EMBL/GenBank/DDBJ whole genome shotgun (WGS) entry which is preliminary data.</text>
</comment>
<name>A0A7X6GYL3_9RHOB</name>
<accession>A0A7X6GYL3</accession>
<evidence type="ECO:0000313" key="5">
    <source>
        <dbReference type="Proteomes" id="UP000526408"/>
    </source>
</evidence>
<dbReference type="InterPro" id="IPR020843">
    <property type="entry name" value="ER"/>
</dbReference>
<keyword evidence="1" id="KW-0521">NADP</keyword>
<dbReference type="PANTHER" id="PTHR48106">
    <property type="entry name" value="QUINONE OXIDOREDUCTASE PIG3-RELATED"/>
    <property type="match status" value="1"/>
</dbReference>
<dbReference type="Proteomes" id="UP000526408">
    <property type="component" value="Unassembled WGS sequence"/>
</dbReference>
<dbReference type="SUPFAM" id="SSF51735">
    <property type="entry name" value="NAD(P)-binding Rossmann-fold domains"/>
    <property type="match status" value="1"/>
</dbReference>
<dbReference type="SMART" id="SM00829">
    <property type="entry name" value="PKS_ER"/>
    <property type="match status" value="1"/>
</dbReference>
<dbReference type="InterPro" id="IPR036291">
    <property type="entry name" value="NAD(P)-bd_dom_sf"/>
</dbReference>
<dbReference type="GO" id="GO:0016651">
    <property type="term" value="F:oxidoreductase activity, acting on NAD(P)H"/>
    <property type="evidence" value="ECO:0007669"/>
    <property type="project" value="TreeGrafter"/>
</dbReference>
<evidence type="ECO:0000313" key="4">
    <source>
        <dbReference type="EMBL" id="NKX44044.1"/>
    </source>
</evidence>
<dbReference type="Pfam" id="PF00107">
    <property type="entry name" value="ADH_zinc_N"/>
    <property type="match status" value="1"/>
</dbReference>
<dbReference type="Gene3D" id="3.40.50.720">
    <property type="entry name" value="NAD(P)-binding Rossmann-like Domain"/>
    <property type="match status" value="1"/>
</dbReference>
<dbReference type="RefSeq" id="WP_168622443.1">
    <property type="nucleotide sequence ID" value="NZ_JAAZQQ010000002.1"/>
</dbReference>
<dbReference type="EMBL" id="JAAZQQ010000002">
    <property type="protein sequence ID" value="NKX44044.1"/>
    <property type="molecule type" value="Genomic_DNA"/>
</dbReference>
<keyword evidence="2" id="KW-0560">Oxidoreductase</keyword>
<dbReference type="InterPro" id="IPR013149">
    <property type="entry name" value="ADH-like_C"/>
</dbReference>
<proteinExistence type="predicted"/>
<protein>
    <submittedName>
        <fullName evidence="4">Zinc-binding dehydrogenase</fullName>
    </submittedName>
</protein>
<dbReference type="AlphaFoldDB" id="A0A7X6GYL3"/>
<evidence type="ECO:0000256" key="2">
    <source>
        <dbReference type="ARBA" id="ARBA00023002"/>
    </source>
</evidence>
<gene>
    <name evidence="4" type="ORF">HCU73_05535</name>
</gene>
<evidence type="ECO:0000256" key="1">
    <source>
        <dbReference type="ARBA" id="ARBA00022857"/>
    </source>
</evidence>
<reference evidence="4 5" key="1">
    <citation type="submission" date="2020-04" db="EMBL/GenBank/DDBJ databases">
        <authorList>
            <person name="Yoon J."/>
        </authorList>
    </citation>
    <scope>NUCLEOTIDE SEQUENCE [LARGE SCALE GENOMIC DNA]</scope>
    <source>
        <strain evidence="4 5">KMU-115</strain>
    </source>
</reference>
<keyword evidence="5" id="KW-1185">Reference proteome</keyword>
<dbReference type="InterPro" id="IPR013154">
    <property type="entry name" value="ADH-like_N"/>
</dbReference>
<sequence length="341" mass="35757">MTDTPTTMRALMLTGRDRLELQEVPVPRVGPGQVLVRMAASPVNPSDLMTVKGEYGIGAAYPFVPGLEGSGTVVAAGPGLMGRWLRGRRVALATGTGGMWAEYAVVEASRAMPLPAGVSLGAGAMSAVNPLTAIALLSIARRGGHRAVVSTGAGGQLGRMIRARAKETGVTVINVVRRTAQAEAMRADGVRHALATDAPDFDEALAQLCRDLRCRMAFDAVGGAMTYRLAEALRPQSEILVYGALDQSAIQLHPGTMIFREVTVRGFWLSKWLPRKPLPVLLWHARAAVQALKGGFAVSEVARIVPLDAAGEGIAAYAGAMSAGKTLIRLSDDDLGVTPSG</sequence>
<organism evidence="4 5">
    <name type="scientific">Roseicyclus persicicus</name>
    <dbReference type="NCBI Taxonomy" id="2650661"/>
    <lineage>
        <taxon>Bacteria</taxon>
        <taxon>Pseudomonadati</taxon>
        <taxon>Pseudomonadota</taxon>
        <taxon>Alphaproteobacteria</taxon>
        <taxon>Rhodobacterales</taxon>
        <taxon>Roseobacteraceae</taxon>
        <taxon>Roseicyclus</taxon>
    </lineage>
</organism>
<dbReference type="InterPro" id="IPR011032">
    <property type="entry name" value="GroES-like_sf"/>
</dbReference>
<dbReference type="GO" id="GO:0070402">
    <property type="term" value="F:NADPH binding"/>
    <property type="evidence" value="ECO:0007669"/>
    <property type="project" value="TreeGrafter"/>
</dbReference>
<dbReference type="PANTHER" id="PTHR48106:SF18">
    <property type="entry name" value="QUINONE OXIDOREDUCTASE PIG3"/>
    <property type="match status" value="1"/>
</dbReference>
<dbReference type="Pfam" id="PF08240">
    <property type="entry name" value="ADH_N"/>
    <property type="match status" value="1"/>
</dbReference>
<feature type="domain" description="Enoyl reductase (ER)" evidence="3">
    <location>
        <begin position="15"/>
        <end position="328"/>
    </location>
</feature>
<dbReference type="Gene3D" id="3.90.180.10">
    <property type="entry name" value="Medium-chain alcohol dehydrogenases, catalytic domain"/>
    <property type="match status" value="1"/>
</dbReference>